<dbReference type="Pfam" id="PF13472">
    <property type="entry name" value="Lipase_GDSL_2"/>
    <property type="match status" value="1"/>
</dbReference>
<feature type="chain" id="PRO_5013168019" evidence="1">
    <location>
        <begin position="32"/>
        <end position="224"/>
    </location>
</feature>
<feature type="domain" description="SGNH hydrolase-type esterase" evidence="2">
    <location>
        <begin position="44"/>
        <end position="205"/>
    </location>
</feature>
<evidence type="ECO:0000259" key="2">
    <source>
        <dbReference type="Pfam" id="PF13472"/>
    </source>
</evidence>
<dbReference type="CDD" id="cd01822">
    <property type="entry name" value="Lysophospholipase_L1_like"/>
    <property type="match status" value="1"/>
</dbReference>
<dbReference type="SUPFAM" id="SSF52266">
    <property type="entry name" value="SGNH hydrolase"/>
    <property type="match status" value="1"/>
</dbReference>
<dbReference type="RefSeq" id="WP_088365859.1">
    <property type="nucleotide sequence ID" value="NZ_NBBI01000001.1"/>
</dbReference>
<evidence type="ECO:0000313" key="4">
    <source>
        <dbReference type="Proteomes" id="UP000197290"/>
    </source>
</evidence>
<dbReference type="InterPro" id="IPR036514">
    <property type="entry name" value="SGNH_hydro_sf"/>
</dbReference>
<sequence length="224" mass="24339">MLSHRRGYRVIGVAVQLLLAAVLLCSLPARAQARAGNTAPLIWALGDSLTAGYGLPPSQGFPVRLQAALRRAGVKATVRNGGIAGDTSAQGQARLAWGLRGLGRKPDLVLVELGANDMLRGLPPSATEKNLDLILRELERREIPVLFVGMRAAPNMGAAYRRNFEGIYPRLAKRHGVPLYPFFLEGVAGNQALFQDDGRHPNARGVNIIVERMLSVVRRALERR</sequence>
<keyword evidence="3" id="KW-0378">Hydrolase</keyword>
<feature type="signal peptide" evidence="1">
    <location>
        <begin position="1"/>
        <end position="31"/>
    </location>
</feature>
<dbReference type="InterPro" id="IPR051532">
    <property type="entry name" value="Ester_Hydrolysis_Enzymes"/>
</dbReference>
<keyword evidence="1" id="KW-0732">Signal</keyword>
<dbReference type="InterPro" id="IPR013830">
    <property type="entry name" value="SGNH_hydro"/>
</dbReference>
<organism evidence="3 4">
    <name type="scientific">Sphingomonas dokdonensis</name>
    <dbReference type="NCBI Taxonomy" id="344880"/>
    <lineage>
        <taxon>Bacteria</taxon>
        <taxon>Pseudomonadati</taxon>
        <taxon>Pseudomonadota</taxon>
        <taxon>Alphaproteobacteria</taxon>
        <taxon>Sphingomonadales</taxon>
        <taxon>Sphingomonadaceae</taxon>
        <taxon>Sphingomonas</taxon>
    </lineage>
</organism>
<dbReference type="Proteomes" id="UP000197290">
    <property type="component" value="Unassembled WGS sequence"/>
</dbReference>
<gene>
    <name evidence="3" type="ORF">SPDO_05200</name>
</gene>
<dbReference type="Gene3D" id="3.40.50.1110">
    <property type="entry name" value="SGNH hydrolase"/>
    <property type="match status" value="1"/>
</dbReference>
<keyword evidence="4" id="KW-1185">Reference proteome</keyword>
<dbReference type="EC" id="3.1.1.2" evidence="3"/>
<protein>
    <submittedName>
        <fullName evidence="3">Arylesterase</fullName>
        <ecNumber evidence="3">3.1.1.2</ecNumber>
    </submittedName>
</protein>
<reference evidence="3 4" key="1">
    <citation type="submission" date="2017-03" db="EMBL/GenBank/DDBJ databases">
        <title>Genome sequence of Sphingomonas dokdonensis DSM 21029.</title>
        <authorList>
            <person name="Poehlein A."/>
            <person name="Wuebbeler J.H."/>
            <person name="Steinbuechel A."/>
            <person name="Daniel R."/>
        </authorList>
    </citation>
    <scope>NUCLEOTIDE SEQUENCE [LARGE SCALE GENOMIC DNA]</scope>
    <source>
        <strain evidence="3 4">DSM 21029</strain>
    </source>
</reference>
<proteinExistence type="predicted"/>
<dbReference type="AlphaFoldDB" id="A0A245ZV70"/>
<dbReference type="PANTHER" id="PTHR30383">
    <property type="entry name" value="THIOESTERASE 1/PROTEASE 1/LYSOPHOSPHOLIPASE L1"/>
    <property type="match status" value="1"/>
</dbReference>
<evidence type="ECO:0000256" key="1">
    <source>
        <dbReference type="SAM" id="SignalP"/>
    </source>
</evidence>
<evidence type="ECO:0000313" key="3">
    <source>
        <dbReference type="EMBL" id="OWK33639.1"/>
    </source>
</evidence>
<accession>A0A245ZV70</accession>
<comment type="caution">
    <text evidence="3">The sequence shown here is derived from an EMBL/GenBank/DDBJ whole genome shotgun (WGS) entry which is preliminary data.</text>
</comment>
<name>A0A245ZV70_9SPHN</name>
<dbReference type="GO" id="GO:0004064">
    <property type="term" value="F:arylesterase activity"/>
    <property type="evidence" value="ECO:0007669"/>
    <property type="project" value="UniProtKB-EC"/>
</dbReference>
<dbReference type="EMBL" id="NBBI01000001">
    <property type="protein sequence ID" value="OWK33639.1"/>
    <property type="molecule type" value="Genomic_DNA"/>
</dbReference>
<dbReference type="PANTHER" id="PTHR30383:SF24">
    <property type="entry name" value="THIOESTERASE 1_PROTEASE 1_LYSOPHOSPHOLIPASE L1"/>
    <property type="match status" value="1"/>
</dbReference>
<dbReference type="OrthoDB" id="9786188at2"/>
<dbReference type="GO" id="GO:0004622">
    <property type="term" value="F:phosphatidylcholine lysophospholipase activity"/>
    <property type="evidence" value="ECO:0007669"/>
    <property type="project" value="TreeGrafter"/>
</dbReference>